<dbReference type="Pfam" id="PF01551">
    <property type="entry name" value="Peptidase_M23"/>
    <property type="match status" value="1"/>
</dbReference>
<accession>A0AAP2GGC5</accession>
<proteinExistence type="predicted"/>
<dbReference type="InterPro" id="IPR011055">
    <property type="entry name" value="Dup_hybrid_motif"/>
</dbReference>
<keyword evidence="4" id="KW-1185">Reference proteome</keyword>
<dbReference type="CDD" id="cd12797">
    <property type="entry name" value="M23_peptidase"/>
    <property type="match status" value="1"/>
</dbReference>
<evidence type="ECO:0000313" key="3">
    <source>
        <dbReference type="EMBL" id="MBT1690457.1"/>
    </source>
</evidence>
<evidence type="ECO:0000313" key="4">
    <source>
        <dbReference type="Proteomes" id="UP001319180"/>
    </source>
</evidence>
<dbReference type="PANTHER" id="PTHR21666:SF270">
    <property type="entry name" value="MUREIN HYDROLASE ACTIVATOR ENVC"/>
    <property type="match status" value="1"/>
</dbReference>
<dbReference type="SUPFAM" id="SSF51261">
    <property type="entry name" value="Duplicated hybrid motif"/>
    <property type="match status" value="1"/>
</dbReference>
<comment type="caution">
    <text evidence="3">The sequence shown here is derived from an EMBL/GenBank/DDBJ whole genome shotgun (WGS) entry which is preliminary data.</text>
</comment>
<dbReference type="EMBL" id="JAHESC010000067">
    <property type="protein sequence ID" value="MBT1690457.1"/>
    <property type="molecule type" value="Genomic_DNA"/>
</dbReference>
<protein>
    <submittedName>
        <fullName evidence="3">M23 family metallopeptidase</fullName>
    </submittedName>
</protein>
<keyword evidence="1" id="KW-0732">Signal</keyword>
<dbReference type="InterPro" id="IPR050570">
    <property type="entry name" value="Cell_wall_metabolism_enzyme"/>
</dbReference>
<evidence type="ECO:0000256" key="1">
    <source>
        <dbReference type="SAM" id="SignalP"/>
    </source>
</evidence>
<feature type="signal peptide" evidence="1">
    <location>
        <begin position="1"/>
        <end position="17"/>
    </location>
</feature>
<reference evidence="3 4" key="1">
    <citation type="submission" date="2021-05" db="EMBL/GenBank/DDBJ databases">
        <title>A Polyphasic approach of four new species of the genus Ohtaekwangia: Ohtaekwangia histidinii sp. nov., Ohtaekwangia cretensis sp. nov., Ohtaekwangia indiensis sp. nov., Ohtaekwangia reichenbachii sp. nov. from diverse environment.</title>
        <authorList>
            <person name="Octaviana S."/>
        </authorList>
    </citation>
    <scope>NUCLEOTIDE SEQUENCE [LARGE SCALE GENOMIC DNA]</scope>
    <source>
        <strain evidence="3 4">PWU37</strain>
    </source>
</reference>
<gene>
    <name evidence="3" type="ORF">KK078_28085</name>
</gene>
<name>A0AAP2GGC5_9BACT</name>
<dbReference type="Gene3D" id="2.70.70.10">
    <property type="entry name" value="Glucose Permease (Domain IIA)"/>
    <property type="match status" value="1"/>
</dbReference>
<dbReference type="AlphaFoldDB" id="A0AAP2GGC5"/>
<feature type="chain" id="PRO_5042969066" evidence="1">
    <location>
        <begin position="18"/>
        <end position="373"/>
    </location>
</feature>
<dbReference type="Proteomes" id="UP001319180">
    <property type="component" value="Unassembled WGS sequence"/>
</dbReference>
<evidence type="ECO:0000259" key="2">
    <source>
        <dbReference type="Pfam" id="PF01551"/>
    </source>
</evidence>
<dbReference type="PANTHER" id="PTHR21666">
    <property type="entry name" value="PEPTIDASE-RELATED"/>
    <property type="match status" value="1"/>
</dbReference>
<organism evidence="3 4">
    <name type="scientific">Dawidia soli</name>
    <dbReference type="NCBI Taxonomy" id="2782352"/>
    <lineage>
        <taxon>Bacteria</taxon>
        <taxon>Pseudomonadati</taxon>
        <taxon>Bacteroidota</taxon>
        <taxon>Cytophagia</taxon>
        <taxon>Cytophagales</taxon>
        <taxon>Chryseotaleaceae</taxon>
        <taxon>Dawidia</taxon>
    </lineage>
</organism>
<dbReference type="InterPro" id="IPR016047">
    <property type="entry name" value="M23ase_b-sheet_dom"/>
</dbReference>
<dbReference type="RefSeq" id="WP_254093817.1">
    <property type="nucleotide sequence ID" value="NZ_JAHESC010000067.1"/>
</dbReference>
<sequence>MTINRLLAFLFVLGALSCPGQTPVTLHVLRIPSPVVIEGETVLYCELVLTNVTSTPQVLKRLTILDTANSSIIRVFDAEELRSRYATLPPAPAAEGLTLVPQTSGLIYIELTLSGKVPAEPVYAHILEMTDVSGTKMTTVRGGAFEPLYQAPVVLGAPLRDGRWVAVYEPSWERGHRRVVYPFGGTSYIPGRFAIDFILLGAHAKMAAGDKNIVANWYGYGADVLAVSDGVVADMGDDFEESATIADHPVYPAEKAAGNYIVLAIDNDRYVFYEHLKPRSIAVQIGQKVKKGDRIAALGFTGQTTGPHLHLHVADRSASVGTEGLPFVFENFTLLGSYPGGKGLGERRWVRAKKGSASITQERPGPNAVISFR</sequence>
<feature type="domain" description="M23ase beta-sheet core" evidence="2">
    <location>
        <begin position="220"/>
        <end position="316"/>
    </location>
</feature>
<dbReference type="GO" id="GO:0004222">
    <property type="term" value="F:metalloendopeptidase activity"/>
    <property type="evidence" value="ECO:0007669"/>
    <property type="project" value="TreeGrafter"/>
</dbReference>
<dbReference type="PROSITE" id="PS51257">
    <property type="entry name" value="PROKAR_LIPOPROTEIN"/>
    <property type="match status" value="1"/>
</dbReference>